<evidence type="ECO:0000313" key="3">
    <source>
        <dbReference type="Proteomes" id="UP000499080"/>
    </source>
</evidence>
<proteinExistence type="predicted"/>
<gene>
    <name evidence="2" type="ORF">AVEN_146770_1</name>
</gene>
<name>A0A4Y2D922_ARAVE</name>
<sequence length="86" mass="9658">MIERGTGSIYDESSLESGFDPGIHQRRGRRSTTRLSLPLLSGAYSILNFCLPVLHTKRILSVTVFLWKSDAGRKNKVSLLSKLSFF</sequence>
<keyword evidence="3" id="KW-1185">Reference proteome</keyword>
<reference evidence="2 3" key="1">
    <citation type="journal article" date="2019" name="Sci. Rep.">
        <title>Orb-weaving spider Araneus ventricosus genome elucidates the spidroin gene catalogue.</title>
        <authorList>
            <person name="Kono N."/>
            <person name="Nakamura H."/>
            <person name="Ohtoshi R."/>
            <person name="Moran D.A.P."/>
            <person name="Shinohara A."/>
            <person name="Yoshida Y."/>
            <person name="Fujiwara M."/>
            <person name="Mori M."/>
            <person name="Tomita M."/>
            <person name="Arakawa K."/>
        </authorList>
    </citation>
    <scope>NUCLEOTIDE SEQUENCE [LARGE SCALE GENOMIC DNA]</scope>
</reference>
<comment type="caution">
    <text evidence="2">The sequence shown here is derived from an EMBL/GenBank/DDBJ whole genome shotgun (WGS) entry which is preliminary data.</text>
</comment>
<evidence type="ECO:0000313" key="2">
    <source>
        <dbReference type="EMBL" id="GBM12586.1"/>
    </source>
</evidence>
<dbReference type="AlphaFoldDB" id="A0A4Y2D922"/>
<organism evidence="2 3">
    <name type="scientific">Araneus ventricosus</name>
    <name type="common">Orbweaver spider</name>
    <name type="synonym">Epeira ventricosa</name>
    <dbReference type="NCBI Taxonomy" id="182803"/>
    <lineage>
        <taxon>Eukaryota</taxon>
        <taxon>Metazoa</taxon>
        <taxon>Ecdysozoa</taxon>
        <taxon>Arthropoda</taxon>
        <taxon>Chelicerata</taxon>
        <taxon>Arachnida</taxon>
        <taxon>Araneae</taxon>
        <taxon>Araneomorphae</taxon>
        <taxon>Entelegynae</taxon>
        <taxon>Araneoidea</taxon>
        <taxon>Araneidae</taxon>
        <taxon>Araneus</taxon>
    </lineage>
</organism>
<dbReference type="EMBL" id="BGPR01000316">
    <property type="protein sequence ID" value="GBM12586.1"/>
    <property type="molecule type" value="Genomic_DNA"/>
</dbReference>
<dbReference type="Proteomes" id="UP000499080">
    <property type="component" value="Unassembled WGS sequence"/>
</dbReference>
<protein>
    <submittedName>
        <fullName evidence="2">Uncharacterized protein</fullName>
    </submittedName>
</protein>
<accession>A0A4Y2D922</accession>
<feature type="region of interest" description="Disordered" evidence="1">
    <location>
        <begin position="1"/>
        <end position="31"/>
    </location>
</feature>
<evidence type="ECO:0000256" key="1">
    <source>
        <dbReference type="SAM" id="MobiDB-lite"/>
    </source>
</evidence>